<dbReference type="AlphaFoldDB" id="A0A9W9ZSZ3"/>
<evidence type="ECO:0000313" key="1">
    <source>
        <dbReference type="EMBL" id="KAJ7386860.1"/>
    </source>
</evidence>
<gene>
    <name evidence="1" type="ORF">OS493_006893</name>
</gene>
<evidence type="ECO:0000313" key="2">
    <source>
        <dbReference type="Proteomes" id="UP001163046"/>
    </source>
</evidence>
<sequence length="251" mass="28240">MCLGGKTQEGLVHCKTHQKFDLFFSKLCVKWDKDEAEKCERKGDRQEPKYFMKNKAYNVYHHCRSPALCEVGIDDEFFDNDPESINALIKIWESREKNDISKFASDMKLHDKQRHDILRAFCGTAGLYTVKEEYAEFAAVSALKAKVGKILDGNLRLGFSGPKSHTVSSDSGTQPHSVSAVGNHKYICDASCMQFKSCKNCSPTLAAAATTKIYRSLVMFISVETFLVMSNQQPLQEETSLQVVSLEMVQV</sequence>
<reference evidence="1" key="1">
    <citation type="submission" date="2023-01" db="EMBL/GenBank/DDBJ databases">
        <title>Genome assembly of the deep-sea coral Lophelia pertusa.</title>
        <authorList>
            <person name="Herrera S."/>
            <person name="Cordes E."/>
        </authorList>
    </citation>
    <scope>NUCLEOTIDE SEQUENCE</scope>
    <source>
        <strain evidence="1">USNM1676648</strain>
        <tissue evidence="1">Polyp</tissue>
    </source>
</reference>
<dbReference type="Proteomes" id="UP001163046">
    <property type="component" value="Unassembled WGS sequence"/>
</dbReference>
<dbReference type="EMBL" id="MU825875">
    <property type="protein sequence ID" value="KAJ7386860.1"/>
    <property type="molecule type" value="Genomic_DNA"/>
</dbReference>
<accession>A0A9W9ZSZ3</accession>
<name>A0A9W9ZSZ3_9CNID</name>
<keyword evidence="2" id="KW-1185">Reference proteome</keyword>
<comment type="caution">
    <text evidence="1">The sequence shown here is derived from an EMBL/GenBank/DDBJ whole genome shotgun (WGS) entry which is preliminary data.</text>
</comment>
<protein>
    <submittedName>
        <fullName evidence="1">Uncharacterized protein</fullName>
    </submittedName>
</protein>
<proteinExistence type="predicted"/>
<organism evidence="1 2">
    <name type="scientific">Desmophyllum pertusum</name>
    <dbReference type="NCBI Taxonomy" id="174260"/>
    <lineage>
        <taxon>Eukaryota</taxon>
        <taxon>Metazoa</taxon>
        <taxon>Cnidaria</taxon>
        <taxon>Anthozoa</taxon>
        <taxon>Hexacorallia</taxon>
        <taxon>Scleractinia</taxon>
        <taxon>Caryophylliina</taxon>
        <taxon>Caryophylliidae</taxon>
        <taxon>Desmophyllum</taxon>
    </lineage>
</organism>
<dbReference type="OrthoDB" id="10602741at2759"/>